<reference evidence="2 3" key="1">
    <citation type="submission" date="2024-01" db="EMBL/GenBank/DDBJ databases">
        <title>Uliginosibacterium soil sp. nov.</title>
        <authorList>
            <person name="Lv Y."/>
        </authorList>
    </citation>
    <scope>NUCLEOTIDE SEQUENCE [LARGE SCALE GENOMIC DNA]</scope>
    <source>
        <strain evidence="2 3">H3</strain>
    </source>
</reference>
<dbReference type="GO" id="GO:0016787">
    <property type="term" value="F:hydrolase activity"/>
    <property type="evidence" value="ECO:0007669"/>
    <property type="project" value="UniProtKB-KW"/>
</dbReference>
<protein>
    <submittedName>
        <fullName evidence="2">Alpha/beta hydrolase</fullName>
        <ecNumber evidence="2">3.-.-.-</ecNumber>
    </submittedName>
</protein>
<evidence type="ECO:0000313" key="2">
    <source>
        <dbReference type="EMBL" id="MEC5384936.1"/>
    </source>
</evidence>
<gene>
    <name evidence="2" type="ORF">VVD49_04335</name>
</gene>
<accession>A0ABU6K098</accession>
<dbReference type="RefSeq" id="WP_327597902.1">
    <property type="nucleotide sequence ID" value="NZ_JAYXHS010000001.1"/>
</dbReference>
<evidence type="ECO:0000313" key="3">
    <source>
        <dbReference type="Proteomes" id="UP001331561"/>
    </source>
</evidence>
<dbReference type="Proteomes" id="UP001331561">
    <property type="component" value="Unassembled WGS sequence"/>
</dbReference>
<dbReference type="Pfam" id="PF06821">
    <property type="entry name" value="Ser_hydrolase"/>
    <property type="match status" value="1"/>
</dbReference>
<evidence type="ECO:0000256" key="1">
    <source>
        <dbReference type="SAM" id="MobiDB-lite"/>
    </source>
</evidence>
<keyword evidence="3" id="KW-1185">Reference proteome</keyword>
<dbReference type="InterPro" id="IPR029058">
    <property type="entry name" value="AB_hydrolase_fold"/>
</dbReference>
<sequence>MSTVLIVPGLHGSGPAHWQTWLEGQVPDCVRVEQSDWSTPQIARWAGAVRQQLDRAKGHVWIVAHSFGCLAAAHAAWDYRDRIAGAMFVAPADPEKFEVTNIIPTEHLGFPSVVVSSTNDPWVRLMRAAWLADCWGSHFINIGAAGHINTDAGFGPWPEGLLIFERLRRAQDDLPLGQFGGGGGERRRGTGKAGSGSSSGRRDALARRMQAFRAGLDDDYRIAV</sequence>
<dbReference type="InterPro" id="IPR010662">
    <property type="entry name" value="RBBP9/YdeN"/>
</dbReference>
<organism evidence="2 3">
    <name type="scientific">Uliginosibacterium silvisoli</name>
    <dbReference type="NCBI Taxonomy" id="3114758"/>
    <lineage>
        <taxon>Bacteria</taxon>
        <taxon>Pseudomonadati</taxon>
        <taxon>Pseudomonadota</taxon>
        <taxon>Betaproteobacteria</taxon>
        <taxon>Rhodocyclales</taxon>
        <taxon>Zoogloeaceae</taxon>
        <taxon>Uliginosibacterium</taxon>
    </lineage>
</organism>
<feature type="region of interest" description="Disordered" evidence="1">
    <location>
        <begin position="175"/>
        <end position="203"/>
    </location>
</feature>
<name>A0ABU6K098_9RHOO</name>
<keyword evidence="2" id="KW-0378">Hydrolase</keyword>
<comment type="caution">
    <text evidence="2">The sequence shown here is derived from an EMBL/GenBank/DDBJ whole genome shotgun (WGS) entry which is preliminary data.</text>
</comment>
<dbReference type="Gene3D" id="3.40.50.1820">
    <property type="entry name" value="alpha/beta hydrolase"/>
    <property type="match status" value="1"/>
</dbReference>
<dbReference type="EC" id="3.-.-.-" evidence="2"/>
<proteinExistence type="predicted"/>
<dbReference type="EMBL" id="JAYXHS010000001">
    <property type="protein sequence ID" value="MEC5384936.1"/>
    <property type="molecule type" value="Genomic_DNA"/>
</dbReference>
<dbReference type="SUPFAM" id="SSF53474">
    <property type="entry name" value="alpha/beta-Hydrolases"/>
    <property type="match status" value="1"/>
</dbReference>